<proteinExistence type="predicted"/>
<reference evidence="2 3" key="1">
    <citation type="submission" date="2008-07" db="EMBL/GenBank/DDBJ databases">
        <authorList>
            <person name="El-Sayed N."/>
            <person name="Caler E."/>
            <person name="Inman J."/>
            <person name="Amedeo P."/>
            <person name="Hass B."/>
            <person name="Wortman J."/>
        </authorList>
    </citation>
    <scope>NUCLEOTIDE SEQUENCE [LARGE SCALE GENOMIC DNA]</scope>
    <source>
        <strain evidence="3">ATCC 50983 / TXsc</strain>
    </source>
</reference>
<evidence type="ECO:0000313" key="3">
    <source>
        <dbReference type="Proteomes" id="UP000007800"/>
    </source>
</evidence>
<dbReference type="GeneID" id="9051366"/>
<gene>
    <name evidence="2" type="ORF">Pmar_PMAR013776</name>
</gene>
<feature type="compositionally biased region" description="Low complexity" evidence="1">
    <location>
        <begin position="210"/>
        <end position="219"/>
    </location>
</feature>
<evidence type="ECO:0000256" key="1">
    <source>
        <dbReference type="SAM" id="MobiDB-lite"/>
    </source>
</evidence>
<feature type="compositionally biased region" description="Polar residues" evidence="1">
    <location>
        <begin position="187"/>
        <end position="207"/>
    </location>
</feature>
<name>C5LUJ1_PERM5</name>
<dbReference type="EMBL" id="GG685493">
    <property type="protein sequence ID" value="EEQ99601.1"/>
    <property type="molecule type" value="Genomic_DNA"/>
</dbReference>
<dbReference type="InParanoid" id="C5LUJ1"/>
<evidence type="ECO:0000313" key="2">
    <source>
        <dbReference type="EMBL" id="EEQ99601.1"/>
    </source>
</evidence>
<dbReference type="Proteomes" id="UP000007800">
    <property type="component" value="Unassembled WGS sequence"/>
</dbReference>
<feature type="region of interest" description="Disordered" evidence="1">
    <location>
        <begin position="183"/>
        <end position="230"/>
    </location>
</feature>
<organism evidence="3">
    <name type="scientific">Perkinsus marinus (strain ATCC 50983 / TXsc)</name>
    <dbReference type="NCBI Taxonomy" id="423536"/>
    <lineage>
        <taxon>Eukaryota</taxon>
        <taxon>Sar</taxon>
        <taxon>Alveolata</taxon>
        <taxon>Perkinsozoa</taxon>
        <taxon>Perkinsea</taxon>
        <taxon>Perkinsida</taxon>
        <taxon>Perkinsidae</taxon>
        <taxon>Perkinsus</taxon>
    </lineage>
</organism>
<sequence>MSLDEWQARWCSIARSKNWTPQERRSNLINSLTGKAYRLLSKQSFAPSLTDEAVEREIWLRLHRSFGQGEKQSFKKLIAMQFRIGQDTVDCYGADVRHNTVLAFRDLDTASHERIAATFYWNTLPQTQTVRQSYGLWSSLEPKERTLTKAIDLTRPLFEVDETGGGPTQTGGPEEFSAVVAAPGKGQQPQKGNSKGWRSSKGWNQRWSFGKGNQPQKGKGQSKGHGKGKGYPVVVMAIEPMCVLRGNHRRATQEIGK</sequence>
<dbReference type="RefSeq" id="XP_002766884.1">
    <property type="nucleotide sequence ID" value="XM_002766838.1"/>
</dbReference>
<dbReference type="AlphaFoldDB" id="C5LUJ1"/>
<accession>C5LUJ1</accession>
<keyword evidence="3" id="KW-1185">Reference proteome</keyword>
<protein>
    <submittedName>
        <fullName evidence="2">Uncharacterized protein</fullName>
    </submittedName>
</protein>